<feature type="chain" id="PRO_5003175711" description="Sushi domain-containing protein" evidence="6">
    <location>
        <begin position="21"/>
        <end position="1274"/>
    </location>
</feature>
<feature type="domain" description="Sushi" evidence="7">
    <location>
        <begin position="361"/>
        <end position="422"/>
    </location>
</feature>
<feature type="disulfide bond" evidence="5">
    <location>
        <begin position="509"/>
        <end position="552"/>
    </location>
</feature>
<feature type="domain" description="Sushi" evidence="7">
    <location>
        <begin position="1138"/>
        <end position="1200"/>
    </location>
</feature>
<dbReference type="Proteomes" id="UP000008281">
    <property type="component" value="Unassembled WGS sequence"/>
</dbReference>
<evidence type="ECO:0000259" key="7">
    <source>
        <dbReference type="PROSITE" id="PS50923"/>
    </source>
</evidence>
<dbReference type="OrthoDB" id="6480633at2759"/>
<dbReference type="CDD" id="cd00033">
    <property type="entry name" value="CCP"/>
    <property type="match status" value="8"/>
</dbReference>
<protein>
    <recommendedName>
        <fullName evidence="7">Sushi domain-containing protein</fullName>
    </recommendedName>
</protein>
<feature type="domain" description="Sushi" evidence="7">
    <location>
        <begin position="866"/>
        <end position="929"/>
    </location>
</feature>
<evidence type="ECO:0000256" key="2">
    <source>
        <dbReference type="ARBA" id="ARBA00022659"/>
    </source>
</evidence>
<dbReference type="PROSITE" id="PS50923">
    <property type="entry name" value="SUSHI"/>
    <property type="match status" value="12"/>
</dbReference>
<dbReference type="STRING" id="31234.E3MFH6"/>
<evidence type="ECO:0000313" key="8">
    <source>
        <dbReference type="EMBL" id="EFP01057.1"/>
    </source>
</evidence>
<dbReference type="InterPro" id="IPR051503">
    <property type="entry name" value="ComplSys_Reg/VirEntry_Med"/>
</dbReference>
<dbReference type="eggNOG" id="ENOG502RYWD">
    <property type="taxonomic scope" value="Eukaryota"/>
</dbReference>
<proteinExistence type="predicted"/>
<evidence type="ECO:0000256" key="5">
    <source>
        <dbReference type="PROSITE-ProRule" id="PRU00302"/>
    </source>
</evidence>
<feature type="domain" description="Sushi" evidence="7">
    <location>
        <begin position="436"/>
        <end position="498"/>
    </location>
</feature>
<feature type="domain" description="Sushi" evidence="7">
    <location>
        <begin position="191"/>
        <end position="255"/>
    </location>
</feature>
<comment type="caution">
    <text evidence="5">Lacks conserved residue(s) required for the propagation of feature annotation.</text>
</comment>
<dbReference type="EMBL" id="DS268441">
    <property type="protein sequence ID" value="EFP01057.1"/>
    <property type="molecule type" value="Genomic_DNA"/>
</dbReference>
<feature type="disulfide bond" evidence="5">
    <location>
        <begin position="900"/>
        <end position="927"/>
    </location>
</feature>
<evidence type="ECO:0000256" key="3">
    <source>
        <dbReference type="ARBA" id="ARBA00022729"/>
    </source>
</evidence>
<dbReference type="InterPro" id="IPR035976">
    <property type="entry name" value="Sushi/SCR/CCP_sf"/>
</dbReference>
<feature type="disulfide bond" evidence="5">
    <location>
        <begin position="1244"/>
        <end position="1271"/>
    </location>
</feature>
<evidence type="ECO:0000256" key="4">
    <source>
        <dbReference type="ARBA" id="ARBA00023157"/>
    </source>
</evidence>
<accession>E3MFH6</accession>
<dbReference type="InParanoid" id="E3MFH6"/>
<reference evidence="8" key="1">
    <citation type="submission" date="2007-07" db="EMBL/GenBank/DDBJ databases">
        <title>PCAP assembly of the Caenorhabditis remanei genome.</title>
        <authorList>
            <consortium name="The Caenorhabditis remanei Sequencing Consortium"/>
            <person name="Wilson R.K."/>
        </authorList>
    </citation>
    <scope>NUCLEOTIDE SEQUENCE [LARGE SCALE GENOMIC DNA]</scope>
    <source>
        <strain evidence="8">PB4641</strain>
    </source>
</reference>
<dbReference type="HOGENOM" id="CLU_004886_0_0_1"/>
<feature type="domain" description="Sushi" evidence="7">
    <location>
        <begin position="290"/>
        <end position="357"/>
    </location>
</feature>
<feature type="signal peptide" evidence="6">
    <location>
        <begin position="1"/>
        <end position="20"/>
    </location>
</feature>
<evidence type="ECO:0000256" key="1">
    <source>
        <dbReference type="ARBA" id="ARBA00004328"/>
    </source>
</evidence>
<keyword evidence="3 6" id="KW-0732">Signal</keyword>
<gene>
    <name evidence="8" type="ORF">CRE_20775</name>
</gene>
<dbReference type="PANTHER" id="PTHR45785:SF2">
    <property type="entry name" value="COMPLEMENT FACTOR H-RELATED"/>
    <property type="match status" value="1"/>
</dbReference>
<sequence length="1274" mass="130241">MKFTTLLTVIATITISVAFGKECGSNLKPEKLVVVGVWKRGFDNSTAQYRISDEDLSVRGYERADSDKASSTVMLARHPEGCIINECGVRLSAMMQVNGAILHTDNRMVKLNDSTMNNIEDEFYCAEKSGFCGANVPIYRLVKHSLTGPHYAYSFDNVGQSLPGYEKEFFPLCYAWHQTPSVVLFNSSDDGVCLTLPDAQNARILYSSNQVNVFSIGTTATLQCNQGYVGNGTSSLLCTKDGWYPKRDEMGSCINQGKISIYFFIETLSLFPEPKKPLQLVVASDVTSQSSCSVPALTPNGNIVYSANVATSTSKTSVPSATRATVLCSLGFVPTTSVTSSKCVDGEWQPALPTCLSLLDLKCPILSAPRNGELVFTNSPKPPYSLDSTVSLKCDRNFFGMGNLTATCTSTGWDQKIGRCEPVGVRRLSESVSTGTPCTANVNPANGNLLYMQANPSQEYSSGTSVYLMCNLGFSLSGSVSSMCSNGVWTPTIGQCTSALSLGQITGSCEAIPARTNGTITYSSLGTYSSGTIATLTCNLMNTVSGSTTSTCLSGIWNPTLGNCISSGTGVGGVGTGTTCPNPTVLNGQIIYSQGNTFDTTRPAMTTATLSCNSGYTVTGTSTSTCISGTFTPSLGTCTFGTSGSVGNTCSSPFIINGQVTFSQGNTYDLTRPSGTTATLTCNSGYTVSGTASSTCTNGVFNPTLGTCNMGTGGGIGTGTTCPNPTVLNGQITYSQGNTFDVSLPTTRPVMTTATLTCNSGYTLTGTSISTCISGTFTPSLGTCTFGTSGSVGNTCSSPFIINGQVTFSQGNTYDLTRPSGTTATLTCNSGYTVSGTASSTCTNGVFTPTLGTCNMGTGTGTGTGIQCTAMIAPLGGSVTYSNGGSMGPFPSGTTVTGTCTNGGAITGSATASCSNGMWTPTFLGTCSLIGGSTTGQCSALTVPSGAQATYSPFSLSTTSFTSGTVATVSCTSGGSMLGTSTCTNGLWSPMITGTCSGTGTGNTCTTLTRPVGETVTYDGQTSFATSFNSGVIARVTCTNGTQIGQSTCLSGQWTPAITATCSGSSTAIGTQCIGAIAPANSQITYSDGSMVLHSAGTTATLTCINSATISGNSFATCSNGVWTPTLGSCTSSGTNTGPCYTPPLTPTGATLTYSSGFFAPWTTGSTATMSCPAGQTAIGTTITTCSNAAWTPALGSCSGSGSSIGQANTTSTCSYLPIAPPFGSIVSSQQSPYSSGTVVTLTCDNGYQIQGTNATSTCTNGVFTEITATCIKT</sequence>
<dbReference type="OMA" id="STYRYNQ"/>
<keyword evidence="4 5" id="KW-1015">Disulfide bond</keyword>
<dbReference type="Gene3D" id="2.10.70.10">
    <property type="entry name" value="Complement Module, domain 1"/>
    <property type="match status" value="12"/>
</dbReference>
<evidence type="ECO:0000313" key="9">
    <source>
        <dbReference type="Proteomes" id="UP000008281"/>
    </source>
</evidence>
<dbReference type="SMART" id="SM00032">
    <property type="entry name" value="CCP"/>
    <property type="match status" value="15"/>
</dbReference>
<feature type="domain" description="Sushi" evidence="7">
    <location>
        <begin position="578"/>
        <end position="640"/>
    </location>
</feature>
<organism evidence="9">
    <name type="scientific">Caenorhabditis remanei</name>
    <name type="common">Caenorhabditis vulgaris</name>
    <dbReference type="NCBI Taxonomy" id="31234"/>
    <lineage>
        <taxon>Eukaryota</taxon>
        <taxon>Metazoa</taxon>
        <taxon>Ecdysozoa</taxon>
        <taxon>Nematoda</taxon>
        <taxon>Chromadorea</taxon>
        <taxon>Rhabditida</taxon>
        <taxon>Rhabditina</taxon>
        <taxon>Rhabditomorpha</taxon>
        <taxon>Rhabditoidea</taxon>
        <taxon>Rhabditidae</taxon>
        <taxon>Peloderinae</taxon>
        <taxon>Caenorhabditis</taxon>
    </lineage>
</organism>
<feature type="domain" description="Sushi" evidence="7">
    <location>
        <begin position="507"/>
        <end position="566"/>
    </location>
</feature>
<dbReference type="FunCoup" id="E3MFH6">
    <property type="interactions" value="201"/>
</dbReference>
<comment type="subcellular location">
    <subcellularLocation>
        <location evidence="1">Virion</location>
    </subcellularLocation>
</comment>
<keyword evidence="9" id="KW-1185">Reference proteome</keyword>
<dbReference type="InterPro" id="IPR000436">
    <property type="entry name" value="Sushi_SCR_CCP_dom"/>
</dbReference>
<feature type="domain" description="Sushi" evidence="7">
    <location>
        <begin position="720"/>
        <end position="786"/>
    </location>
</feature>
<feature type="domain" description="Sushi" evidence="7">
    <location>
        <begin position="648"/>
        <end position="710"/>
    </location>
</feature>
<dbReference type="Pfam" id="PF00084">
    <property type="entry name" value="Sushi"/>
    <property type="match status" value="9"/>
</dbReference>
<name>E3MFH6_CAERE</name>
<feature type="domain" description="Sushi" evidence="7">
    <location>
        <begin position="1212"/>
        <end position="1273"/>
    </location>
</feature>
<evidence type="ECO:0000256" key="6">
    <source>
        <dbReference type="SAM" id="SignalP"/>
    </source>
</evidence>
<dbReference type="PANTHER" id="PTHR45785">
    <property type="entry name" value="COMPLEMENT FACTOR H-RELATED"/>
    <property type="match status" value="1"/>
</dbReference>
<feature type="disulfide bond" evidence="5">
    <location>
        <begin position="328"/>
        <end position="355"/>
    </location>
</feature>
<feature type="domain" description="Sushi" evidence="7">
    <location>
        <begin position="794"/>
        <end position="856"/>
    </location>
</feature>
<dbReference type="AlphaFoldDB" id="E3MFH6"/>
<dbReference type="SUPFAM" id="SSF57535">
    <property type="entry name" value="Complement control module/SCR domain"/>
    <property type="match status" value="13"/>
</dbReference>
<keyword evidence="2 5" id="KW-0768">Sushi</keyword>